<dbReference type="InterPro" id="IPR036396">
    <property type="entry name" value="Cyt_P450_sf"/>
</dbReference>
<dbReference type="AlphaFoldDB" id="A0A5C3MLD4"/>
<dbReference type="STRING" id="5364.A0A5C3MLD4"/>
<dbReference type="GO" id="GO:0004497">
    <property type="term" value="F:monooxygenase activity"/>
    <property type="evidence" value="ECO:0007669"/>
    <property type="project" value="UniProtKB-KW"/>
</dbReference>
<dbReference type="InterPro" id="IPR001128">
    <property type="entry name" value="Cyt_P450"/>
</dbReference>
<dbReference type="OrthoDB" id="1470350at2759"/>
<keyword evidence="10" id="KW-1185">Reference proteome</keyword>
<dbReference type="PANTHER" id="PTHR24305:SF166">
    <property type="entry name" value="CYTOCHROME P450 12A4, MITOCHONDRIAL-RELATED"/>
    <property type="match status" value="1"/>
</dbReference>
<sequence length="381" mass="42480">MAVCDGLRKGHPLLVGAGVLRYYSLLKKVSYLPGLRCAFAPLTFAGATLPTSAWNPGLEWPWVWKWDVYKRYKSQTISCIPLIRGTPYIYTSSIDVAKQILNGRPDVFKGPELNGLFGELWGENIISSDYDMYKRHRRVVGPAFSRAGYALVAEEVGKLYREMVDSEGWLETPEIHIQSANDYLSKFALGIISRCGFGLPFPWADAADDDTEMPFRKALALVSENSIVRVAAPGGLYKLPIPKLHEVDKAFRTASTFMRTFIAAKKTELSSETEAVARSGQDLLTRLVAASEAEGKNGLSDQELLGNVFVFMFAGHGNHAPQSGNSRRMTLPWISITPTELAEYHVILIILTVQNLVSHFYNADGWHGSRGNVHQERRLRK</sequence>
<comment type="pathway">
    <text evidence="2">Secondary metabolite biosynthesis.</text>
</comment>
<evidence type="ECO:0000256" key="2">
    <source>
        <dbReference type="ARBA" id="ARBA00005179"/>
    </source>
</evidence>
<dbReference type="EMBL" id="ML213541">
    <property type="protein sequence ID" value="TFK45543.1"/>
    <property type="molecule type" value="Genomic_DNA"/>
</dbReference>
<comment type="cofactor">
    <cofactor evidence="1">
        <name>heme</name>
        <dbReference type="ChEBI" id="CHEBI:30413"/>
    </cofactor>
</comment>
<evidence type="ECO:0000256" key="4">
    <source>
        <dbReference type="ARBA" id="ARBA00022617"/>
    </source>
</evidence>
<evidence type="ECO:0000256" key="7">
    <source>
        <dbReference type="ARBA" id="ARBA00023004"/>
    </source>
</evidence>
<evidence type="ECO:0000313" key="9">
    <source>
        <dbReference type="EMBL" id="TFK45543.1"/>
    </source>
</evidence>
<evidence type="ECO:0000313" key="10">
    <source>
        <dbReference type="Proteomes" id="UP000305948"/>
    </source>
</evidence>
<keyword evidence="5" id="KW-0479">Metal-binding</keyword>
<protein>
    <submittedName>
        <fullName evidence="9">Cytochrome P450</fullName>
    </submittedName>
</protein>
<dbReference type="GO" id="GO:0005506">
    <property type="term" value="F:iron ion binding"/>
    <property type="evidence" value="ECO:0007669"/>
    <property type="project" value="InterPro"/>
</dbReference>
<proteinExistence type="inferred from homology"/>
<dbReference type="InterPro" id="IPR050121">
    <property type="entry name" value="Cytochrome_P450_monoxygenase"/>
</dbReference>
<dbReference type="PANTHER" id="PTHR24305">
    <property type="entry name" value="CYTOCHROME P450"/>
    <property type="match status" value="1"/>
</dbReference>
<gene>
    <name evidence="9" type="ORF">OE88DRAFT_1740228</name>
</gene>
<keyword evidence="8" id="KW-0503">Monooxygenase</keyword>
<keyword evidence="6" id="KW-0560">Oxidoreductase</keyword>
<name>A0A5C3MLD4_9AGAM</name>
<keyword evidence="7" id="KW-0408">Iron</keyword>
<evidence type="ECO:0000256" key="6">
    <source>
        <dbReference type="ARBA" id="ARBA00023002"/>
    </source>
</evidence>
<dbReference type="GO" id="GO:0016705">
    <property type="term" value="F:oxidoreductase activity, acting on paired donors, with incorporation or reduction of molecular oxygen"/>
    <property type="evidence" value="ECO:0007669"/>
    <property type="project" value="InterPro"/>
</dbReference>
<dbReference type="Gene3D" id="1.10.630.10">
    <property type="entry name" value="Cytochrome P450"/>
    <property type="match status" value="1"/>
</dbReference>
<comment type="similarity">
    <text evidence="3">Belongs to the cytochrome P450 family.</text>
</comment>
<reference evidence="9 10" key="1">
    <citation type="journal article" date="2019" name="Nat. Ecol. Evol.">
        <title>Megaphylogeny resolves global patterns of mushroom evolution.</title>
        <authorList>
            <person name="Varga T."/>
            <person name="Krizsan K."/>
            <person name="Foldi C."/>
            <person name="Dima B."/>
            <person name="Sanchez-Garcia M."/>
            <person name="Sanchez-Ramirez S."/>
            <person name="Szollosi G.J."/>
            <person name="Szarkandi J.G."/>
            <person name="Papp V."/>
            <person name="Albert L."/>
            <person name="Andreopoulos W."/>
            <person name="Angelini C."/>
            <person name="Antonin V."/>
            <person name="Barry K.W."/>
            <person name="Bougher N.L."/>
            <person name="Buchanan P."/>
            <person name="Buyck B."/>
            <person name="Bense V."/>
            <person name="Catcheside P."/>
            <person name="Chovatia M."/>
            <person name="Cooper J."/>
            <person name="Damon W."/>
            <person name="Desjardin D."/>
            <person name="Finy P."/>
            <person name="Geml J."/>
            <person name="Haridas S."/>
            <person name="Hughes K."/>
            <person name="Justo A."/>
            <person name="Karasinski D."/>
            <person name="Kautmanova I."/>
            <person name="Kiss B."/>
            <person name="Kocsube S."/>
            <person name="Kotiranta H."/>
            <person name="LaButti K.M."/>
            <person name="Lechner B.E."/>
            <person name="Liimatainen K."/>
            <person name="Lipzen A."/>
            <person name="Lukacs Z."/>
            <person name="Mihaltcheva S."/>
            <person name="Morgado L.N."/>
            <person name="Niskanen T."/>
            <person name="Noordeloos M.E."/>
            <person name="Ohm R.A."/>
            <person name="Ortiz-Santana B."/>
            <person name="Ovrebo C."/>
            <person name="Racz N."/>
            <person name="Riley R."/>
            <person name="Savchenko A."/>
            <person name="Shiryaev A."/>
            <person name="Soop K."/>
            <person name="Spirin V."/>
            <person name="Szebenyi C."/>
            <person name="Tomsovsky M."/>
            <person name="Tulloss R.E."/>
            <person name="Uehling J."/>
            <person name="Grigoriev I.V."/>
            <person name="Vagvolgyi C."/>
            <person name="Papp T."/>
            <person name="Martin F.M."/>
            <person name="Miettinen O."/>
            <person name="Hibbett D.S."/>
            <person name="Nagy L.G."/>
        </authorList>
    </citation>
    <scope>NUCLEOTIDE SEQUENCE [LARGE SCALE GENOMIC DNA]</scope>
    <source>
        <strain evidence="9 10">OMC1185</strain>
    </source>
</reference>
<evidence type="ECO:0000256" key="3">
    <source>
        <dbReference type="ARBA" id="ARBA00010617"/>
    </source>
</evidence>
<dbReference type="SUPFAM" id="SSF48264">
    <property type="entry name" value="Cytochrome P450"/>
    <property type="match status" value="1"/>
</dbReference>
<dbReference type="Proteomes" id="UP000305948">
    <property type="component" value="Unassembled WGS sequence"/>
</dbReference>
<dbReference type="GO" id="GO:0020037">
    <property type="term" value="F:heme binding"/>
    <property type="evidence" value="ECO:0007669"/>
    <property type="project" value="InterPro"/>
</dbReference>
<keyword evidence="4" id="KW-0349">Heme</keyword>
<evidence type="ECO:0000256" key="5">
    <source>
        <dbReference type="ARBA" id="ARBA00022723"/>
    </source>
</evidence>
<accession>A0A5C3MLD4</accession>
<evidence type="ECO:0000256" key="1">
    <source>
        <dbReference type="ARBA" id="ARBA00001971"/>
    </source>
</evidence>
<evidence type="ECO:0000256" key="8">
    <source>
        <dbReference type="ARBA" id="ARBA00023033"/>
    </source>
</evidence>
<organism evidence="9 10">
    <name type="scientific">Heliocybe sulcata</name>
    <dbReference type="NCBI Taxonomy" id="5364"/>
    <lineage>
        <taxon>Eukaryota</taxon>
        <taxon>Fungi</taxon>
        <taxon>Dikarya</taxon>
        <taxon>Basidiomycota</taxon>
        <taxon>Agaricomycotina</taxon>
        <taxon>Agaricomycetes</taxon>
        <taxon>Gloeophyllales</taxon>
        <taxon>Gloeophyllaceae</taxon>
        <taxon>Heliocybe</taxon>
    </lineage>
</organism>
<dbReference type="Pfam" id="PF00067">
    <property type="entry name" value="p450"/>
    <property type="match status" value="1"/>
</dbReference>